<comment type="caution">
    <text evidence="1">The sequence shown here is derived from an EMBL/GenBank/DDBJ whole genome shotgun (WGS) entry which is preliminary data.</text>
</comment>
<dbReference type="Proteomes" id="UP001218188">
    <property type="component" value="Unassembled WGS sequence"/>
</dbReference>
<organism evidence="1 2">
    <name type="scientific">Mycena alexandri</name>
    <dbReference type="NCBI Taxonomy" id="1745969"/>
    <lineage>
        <taxon>Eukaryota</taxon>
        <taxon>Fungi</taxon>
        <taxon>Dikarya</taxon>
        <taxon>Basidiomycota</taxon>
        <taxon>Agaricomycotina</taxon>
        <taxon>Agaricomycetes</taxon>
        <taxon>Agaricomycetidae</taxon>
        <taxon>Agaricales</taxon>
        <taxon>Marasmiineae</taxon>
        <taxon>Mycenaceae</taxon>
        <taxon>Mycena</taxon>
    </lineage>
</organism>
<accession>A0AAD6WRD3</accession>
<dbReference type="AlphaFoldDB" id="A0AAD6WRD3"/>
<evidence type="ECO:0000313" key="1">
    <source>
        <dbReference type="EMBL" id="KAJ7022342.1"/>
    </source>
</evidence>
<sequence length="237" mass="26285">MGVQGNHFVYVDVVRHIEKLGGSQGYADNAEAFVEALKKGLSELLPEDDDHGAAILRHAAMPREIGTAADEKAGRRRYITFHDWLLDLESLGGSKGFEDFLSKNPTGIEPVMSEAKHKENEEPARLWEIAGERMLCMMVHIGCIAYFGAEIPSRERVYLGSQFIGAEWFREIIWTEGKISYDNDDLFLPLGKLKKVRVEVTPLGLAADYFSPDGHVIGQSLVGAKGGHDDIVAGEWK</sequence>
<evidence type="ECO:0000313" key="2">
    <source>
        <dbReference type="Proteomes" id="UP001218188"/>
    </source>
</evidence>
<keyword evidence="2" id="KW-1185">Reference proteome</keyword>
<reference evidence="1" key="1">
    <citation type="submission" date="2023-03" db="EMBL/GenBank/DDBJ databases">
        <title>Massive genome expansion in bonnet fungi (Mycena s.s.) driven by repeated elements and novel gene families across ecological guilds.</title>
        <authorList>
            <consortium name="Lawrence Berkeley National Laboratory"/>
            <person name="Harder C.B."/>
            <person name="Miyauchi S."/>
            <person name="Viragh M."/>
            <person name="Kuo A."/>
            <person name="Thoen E."/>
            <person name="Andreopoulos B."/>
            <person name="Lu D."/>
            <person name="Skrede I."/>
            <person name="Drula E."/>
            <person name="Henrissat B."/>
            <person name="Morin E."/>
            <person name="Kohler A."/>
            <person name="Barry K."/>
            <person name="LaButti K."/>
            <person name="Morin E."/>
            <person name="Salamov A."/>
            <person name="Lipzen A."/>
            <person name="Mereny Z."/>
            <person name="Hegedus B."/>
            <person name="Baldrian P."/>
            <person name="Stursova M."/>
            <person name="Weitz H."/>
            <person name="Taylor A."/>
            <person name="Grigoriev I.V."/>
            <person name="Nagy L.G."/>
            <person name="Martin F."/>
            <person name="Kauserud H."/>
        </authorList>
    </citation>
    <scope>NUCLEOTIDE SEQUENCE</scope>
    <source>
        <strain evidence="1">CBHHK200</strain>
    </source>
</reference>
<dbReference type="EMBL" id="JARJCM010000211">
    <property type="protein sequence ID" value="KAJ7022342.1"/>
    <property type="molecule type" value="Genomic_DNA"/>
</dbReference>
<name>A0AAD6WRD3_9AGAR</name>
<gene>
    <name evidence="1" type="ORF">C8F04DRAFT_1138235</name>
</gene>
<proteinExistence type="predicted"/>
<protein>
    <submittedName>
        <fullName evidence="1">Uncharacterized protein</fullName>
    </submittedName>
</protein>